<dbReference type="GO" id="GO:0008270">
    <property type="term" value="F:zinc ion binding"/>
    <property type="evidence" value="ECO:0007669"/>
    <property type="project" value="UniProtKB-KW"/>
</dbReference>
<dbReference type="GO" id="GO:0050821">
    <property type="term" value="P:protein stabilization"/>
    <property type="evidence" value="ECO:0007669"/>
    <property type="project" value="TreeGrafter"/>
</dbReference>
<dbReference type="GO" id="GO:0030150">
    <property type="term" value="P:protein import into mitochondrial matrix"/>
    <property type="evidence" value="ECO:0007669"/>
    <property type="project" value="TreeGrafter"/>
</dbReference>
<keyword evidence="4" id="KW-1185">Reference proteome</keyword>
<feature type="domain" description="DNL-type" evidence="2">
    <location>
        <begin position="89"/>
        <end position="156"/>
    </location>
</feature>
<dbReference type="PANTHER" id="PTHR20922:SF19">
    <property type="entry name" value="F24J5.3"/>
    <property type="match status" value="1"/>
</dbReference>
<gene>
    <name evidence="3" type="ORF">IFM89_007085</name>
</gene>
<name>A0A835H1T0_9MAGN</name>
<dbReference type="Proteomes" id="UP000631114">
    <property type="component" value="Unassembled WGS sequence"/>
</dbReference>
<dbReference type="GO" id="GO:0005739">
    <property type="term" value="C:mitochondrion"/>
    <property type="evidence" value="ECO:0007669"/>
    <property type="project" value="TreeGrafter"/>
</dbReference>
<proteinExistence type="predicted"/>
<comment type="caution">
    <text evidence="3">The sequence shown here is derived from an EMBL/GenBank/DDBJ whole genome shotgun (WGS) entry which is preliminary data.</text>
</comment>
<evidence type="ECO:0000313" key="3">
    <source>
        <dbReference type="EMBL" id="KAF9591755.1"/>
    </source>
</evidence>
<evidence type="ECO:0000256" key="1">
    <source>
        <dbReference type="PROSITE-ProRule" id="PRU00834"/>
    </source>
</evidence>
<organism evidence="3 4">
    <name type="scientific">Coptis chinensis</name>
    <dbReference type="NCBI Taxonomy" id="261450"/>
    <lineage>
        <taxon>Eukaryota</taxon>
        <taxon>Viridiplantae</taxon>
        <taxon>Streptophyta</taxon>
        <taxon>Embryophyta</taxon>
        <taxon>Tracheophyta</taxon>
        <taxon>Spermatophyta</taxon>
        <taxon>Magnoliopsida</taxon>
        <taxon>Ranunculales</taxon>
        <taxon>Ranunculaceae</taxon>
        <taxon>Coptidoideae</taxon>
        <taxon>Coptis</taxon>
    </lineage>
</organism>
<evidence type="ECO:0000313" key="4">
    <source>
        <dbReference type="Proteomes" id="UP000631114"/>
    </source>
</evidence>
<sequence length="156" mass="17575">MGTTLVQFNTISTFTRCSTSLKTSQNQNSILFFKPSNTRTKLFSPCKLITRRTAILAPIIATSDSNEDELASESQPNKPLEETNIDIKLPRRSLLVKFTCNACGERTERLINRLAYERGTVFVQCAGCLKHHKLIDNLSLVVEYNFLEDTNTDLNA</sequence>
<dbReference type="GO" id="GO:0006457">
    <property type="term" value="P:protein folding"/>
    <property type="evidence" value="ECO:0007669"/>
    <property type="project" value="TreeGrafter"/>
</dbReference>
<dbReference type="InterPro" id="IPR007853">
    <property type="entry name" value="Znf_DNL-typ"/>
</dbReference>
<dbReference type="PANTHER" id="PTHR20922">
    <property type="entry name" value="DNL-TYPE ZINC FINGER PROTEIN"/>
    <property type="match status" value="1"/>
</dbReference>
<dbReference type="OrthoDB" id="512667at2759"/>
<dbReference type="PROSITE" id="PS51501">
    <property type="entry name" value="ZF_DNL"/>
    <property type="match status" value="1"/>
</dbReference>
<protein>
    <recommendedName>
        <fullName evidence="2">DNL-type domain-containing protein</fullName>
    </recommendedName>
</protein>
<dbReference type="AlphaFoldDB" id="A0A835H1T0"/>
<accession>A0A835H1T0</accession>
<dbReference type="Pfam" id="PF05180">
    <property type="entry name" value="zf-DNL"/>
    <property type="match status" value="1"/>
</dbReference>
<dbReference type="GO" id="GO:0051087">
    <property type="term" value="F:protein-folding chaperone binding"/>
    <property type="evidence" value="ECO:0007669"/>
    <property type="project" value="TreeGrafter"/>
</dbReference>
<dbReference type="EMBL" id="JADFTS010000008">
    <property type="protein sequence ID" value="KAF9591755.1"/>
    <property type="molecule type" value="Genomic_DNA"/>
</dbReference>
<keyword evidence="1" id="KW-0862">Zinc</keyword>
<reference evidence="3 4" key="1">
    <citation type="submission" date="2020-10" db="EMBL/GenBank/DDBJ databases">
        <title>The Coptis chinensis genome and diversification of protoberbering-type alkaloids.</title>
        <authorList>
            <person name="Wang B."/>
            <person name="Shu S."/>
            <person name="Song C."/>
            <person name="Liu Y."/>
        </authorList>
    </citation>
    <scope>NUCLEOTIDE SEQUENCE [LARGE SCALE GENOMIC DNA]</scope>
    <source>
        <strain evidence="3">HL-2020</strain>
        <tissue evidence="3">Leaf</tissue>
    </source>
</reference>
<evidence type="ECO:0000259" key="2">
    <source>
        <dbReference type="PROSITE" id="PS51501"/>
    </source>
</evidence>
<keyword evidence="1" id="KW-0863">Zinc-finger</keyword>
<dbReference type="InterPro" id="IPR024158">
    <property type="entry name" value="Mt_import_TIM15"/>
</dbReference>
<keyword evidence="1" id="KW-0479">Metal-binding</keyword>